<feature type="domain" description="K+ potassium transporter integral membrane" evidence="15">
    <location>
        <begin position="39"/>
        <end position="487"/>
    </location>
</feature>
<dbReference type="GO" id="GO:0015079">
    <property type="term" value="F:potassium ion transmembrane transporter activity"/>
    <property type="evidence" value="ECO:0007669"/>
    <property type="project" value="UniProtKB-UniRule"/>
</dbReference>
<evidence type="ECO:0000256" key="10">
    <source>
        <dbReference type="ARBA" id="ARBA00022989"/>
    </source>
</evidence>
<dbReference type="RefSeq" id="WP_088521866.1">
    <property type="nucleotide sequence ID" value="NZ_FYDG01000011.1"/>
</dbReference>
<dbReference type="InterPro" id="IPR053952">
    <property type="entry name" value="K_trans_C"/>
</dbReference>
<dbReference type="InterPro" id="IPR053951">
    <property type="entry name" value="K_trans_N"/>
</dbReference>
<feature type="transmembrane region" description="Helical" evidence="13">
    <location>
        <begin position="448"/>
        <end position="466"/>
    </location>
</feature>
<keyword evidence="11 13" id="KW-0406">Ion transport</keyword>
<comment type="similarity">
    <text evidence="2 13">Belongs to the HAK/KUP transporter (TC 2.A.72) family.</text>
</comment>
<feature type="transmembrane region" description="Helical" evidence="13">
    <location>
        <begin position="126"/>
        <end position="151"/>
    </location>
</feature>
<feature type="transmembrane region" description="Helical" evidence="13">
    <location>
        <begin position="163"/>
        <end position="181"/>
    </location>
</feature>
<evidence type="ECO:0000256" key="8">
    <source>
        <dbReference type="ARBA" id="ARBA00022847"/>
    </source>
</evidence>
<dbReference type="OrthoDB" id="9805577at2"/>
<keyword evidence="12 13" id="KW-0472">Membrane</keyword>
<feature type="domain" description="K+ potassium transporter C-terminal" evidence="16">
    <location>
        <begin position="500"/>
        <end position="647"/>
    </location>
</feature>
<feature type="transmembrane region" description="Helical" evidence="13">
    <location>
        <begin position="193"/>
        <end position="213"/>
    </location>
</feature>
<evidence type="ECO:0000313" key="18">
    <source>
        <dbReference type="Proteomes" id="UP000198418"/>
    </source>
</evidence>
<dbReference type="AlphaFoldDB" id="A0A212S305"/>
<keyword evidence="7 13" id="KW-0812">Transmembrane</keyword>
<reference evidence="18" key="1">
    <citation type="submission" date="2017-06" db="EMBL/GenBank/DDBJ databases">
        <authorList>
            <person name="Varghese N."/>
            <person name="Submissions S."/>
        </authorList>
    </citation>
    <scope>NUCLEOTIDE SEQUENCE [LARGE SCALE GENOMIC DNA]</scope>
    <source>
        <strain evidence="18">DSM 137</strain>
    </source>
</reference>
<evidence type="ECO:0000256" key="12">
    <source>
        <dbReference type="ARBA" id="ARBA00023136"/>
    </source>
</evidence>
<feature type="transmembrane region" description="Helical" evidence="13">
    <location>
        <begin position="310"/>
        <end position="336"/>
    </location>
</feature>
<evidence type="ECO:0000256" key="5">
    <source>
        <dbReference type="ARBA" id="ARBA00022519"/>
    </source>
</evidence>
<feature type="compositionally biased region" description="Acidic residues" evidence="14">
    <location>
        <begin position="1"/>
        <end position="10"/>
    </location>
</feature>
<evidence type="ECO:0000313" key="17">
    <source>
        <dbReference type="EMBL" id="SNB79554.1"/>
    </source>
</evidence>
<evidence type="ECO:0000256" key="13">
    <source>
        <dbReference type="HAMAP-Rule" id="MF_01522"/>
    </source>
</evidence>
<evidence type="ECO:0000259" key="16">
    <source>
        <dbReference type="Pfam" id="PF22776"/>
    </source>
</evidence>
<feature type="transmembrane region" description="Helical" evidence="13">
    <location>
        <begin position="423"/>
        <end position="442"/>
    </location>
</feature>
<feature type="transmembrane region" description="Helical" evidence="13">
    <location>
        <begin position="233"/>
        <end position="258"/>
    </location>
</feature>
<dbReference type="Pfam" id="PF02705">
    <property type="entry name" value="K_trans"/>
    <property type="match status" value="1"/>
</dbReference>
<dbReference type="Proteomes" id="UP000198418">
    <property type="component" value="Unassembled WGS sequence"/>
</dbReference>
<dbReference type="InterPro" id="IPR003855">
    <property type="entry name" value="K+_transporter"/>
</dbReference>
<dbReference type="PANTHER" id="PTHR30540">
    <property type="entry name" value="OSMOTIC STRESS POTASSIUM TRANSPORTER"/>
    <property type="match status" value="1"/>
</dbReference>
<evidence type="ECO:0000256" key="6">
    <source>
        <dbReference type="ARBA" id="ARBA00022538"/>
    </source>
</evidence>
<dbReference type="Pfam" id="PF22776">
    <property type="entry name" value="K_trans_C"/>
    <property type="match status" value="1"/>
</dbReference>
<sequence length="647" mass="69346">MSQDALEEPSIESAVSAPSTLPQVPAGPDPHPEGFWTMMLGSMGVVFGDIGTSPLYALKTALDHMKADGVVESEVIGVVSLLIWALFITVTLKYVAFLMRADNKGEGGTLSLMALARKSLGRGSKLIFVLGVAGAALFSGDAIITPAISVLSAVEGLNTASPAFQPYVLPIAVVILVSLFVAQSNGTARVASFFGPVMVVFFGLLSVLGVAHISDAPRILTAFNPLLGLSFLFGHGAAGFVTLGLVFLAVTGAEALYADMGHFGRKPIQIAWLCFVLPALVCNYLGQGALVLNDPEAVKDPFYLMAPQWALIPFVLLATAATVIASQAVITGAFSLSRQAIQLGLLPRLEIQHTSASTEGQIYVPRVNRMLLIGVLLLVFLFRSSDNLANAYGIAVTGTMLVTTSLAFFVVRNSWGWPLRVALPVIGFFLAVDLAFMAANLVKVFEGGWAPLTMGALAMVIMWTWVRGSDLLRKKTQRDSIPTADLIRLLEKSRPQRVAGTAVFLTGDPQVAPSALMHNLKHNKVVHENVVIMNIVTESIPRVSEACRFEIGKLSGDFLQVTLHFGYMESPRVPAAMALMRKAGYKFDIMTTSFFLGKRTLKTSPASGMPVWQDKLFVTLAKQSANATDFFSIPSDRVIELGAQVTI</sequence>
<keyword evidence="9 13" id="KW-0630">Potassium</keyword>
<feature type="transmembrane region" description="Helical" evidence="13">
    <location>
        <begin position="391"/>
        <end position="411"/>
    </location>
</feature>
<evidence type="ECO:0000256" key="2">
    <source>
        <dbReference type="ARBA" id="ARBA00007019"/>
    </source>
</evidence>
<keyword evidence="8 13" id="KW-0769">Symport</keyword>
<dbReference type="HAMAP" id="MF_01522">
    <property type="entry name" value="Kup"/>
    <property type="match status" value="1"/>
</dbReference>
<feature type="transmembrane region" description="Helical" evidence="13">
    <location>
        <begin position="75"/>
        <end position="96"/>
    </location>
</feature>
<protein>
    <recommendedName>
        <fullName evidence="13">Probable potassium transport system protein Kup</fullName>
    </recommendedName>
</protein>
<evidence type="ECO:0000259" key="15">
    <source>
        <dbReference type="Pfam" id="PF02705"/>
    </source>
</evidence>
<dbReference type="PANTHER" id="PTHR30540:SF79">
    <property type="entry name" value="LOW AFFINITY POTASSIUM TRANSPORT SYSTEM PROTEIN KUP"/>
    <property type="match status" value="1"/>
</dbReference>
<gene>
    <name evidence="13" type="primary">kup</name>
    <name evidence="17" type="ORF">SAMN06265338_11157</name>
</gene>
<keyword evidence="18" id="KW-1185">Reference proteome</keyword>
<comment type="function">
    <text evidence="13">Transport of potassium into the cell. Likely operates as a K(+):H(+) symporter.</text>
</comment>
<evidence type="ECO:0000256" key="4">
    <source>
        <dbReference type="ARBA" id="ARBA00022475"/>
    </source>
</evidence>
<evidence type="ECO:0000256" key="11">
    <source>
        <dbReference type="ARBA" id="ARBA00023065"/>
    </source>
</evidence>
<evidence type="ECO:0000256" key="7">
    <source>
        <dbReference type="ARBA" id="ARBA00022692"/>
    </source>
</evidence>
<organism evidence="17 18">
    <name type="scientific">Rhodoblastus acidophilus</name>
    <name type="common">Rhodopseudomonas acidophila</name>
    <dbReference type="NCBI Taxonomy" id="1074"/>
    <lineage>
        <taxon>Bacteria</taxon>
        <taxon>Pseudomonadati</taxon>
        <taxon>Pseudomonadota</taxon>
        <taxon>Alphaproteobacteria</taxon>
        <taxon>Hyphomicrobiales</taxon>
        <taxon>Rhodoblastaceae</taxon>
        <taxon>Rhodoblastus</taxon>
    </lineage>
</organism>
<keyword evidence="5" id="KW-0997">Cell inner membrane</keyword>
<evidence type="ECO:0000256" key="9">
    <source>
        <dbReference type="ARBA" id="ARBA00022958"/>
    </source>
</evidence>
<keyword evidence="3 13" id="KW-0813">Transport</keyword>
<proteinExistence type="inferred from homology"/>
<name>A0A212S305_RHOAC</name>
<feature type="transmembrane region" description="Helical" evidence="13">
    <location>
        <begin position="367"/>
        <end position="385"/>
    </location>
</feature>
<feature type="transmembrane region" description="Helical" evidence="13">
    <location>
        <begin position="270"/>
        <end position="290"/>
    </location>
</feature>
<feature type="region of interest" description="Disordered" evidence="14">
    <location>
        <begin position="1"/>
        <end position="28"/>
    </location>
</feature>
<keyword evidence="6 13" id="KW-0633">Potassium transport</keyword>
<evidence type="ECO:0000256" key="1">
    <source>
        <dbReference type="ARBA" id="ARBA00004141"/>
    </source>
</evidence>
<comment type="catalytic activity">
    <reaction evidence="13">
        <text>K(+)(in) + H(+)(in) = K(+)(out) + H(+)(out)</text>
        <dbReference type="Rhea" id="RHEA:28490"/>
        <dbReference type="ChEBI" id="CHEBI:15378"/>
        <dbReference type="ChEBI" id="CHEBI:29103"/>
    </reaction>
</comment>
<dbReference type="EMBL" id="FYDG01000011">
    <property type="protein sequence ID" value="SNB79554.1"/>
    <property type="molecule type" value="Genomic_DNA"/>
</dbReference>
<comment type="subcellular location">
    <subcellularLocation>
        <location evidence="13">Cell membrane</location>
        <topology evidence="13">Multi-pass membrane protein</topology>
    </subcellularLocation>
    <subcellularLocation>
        <location evidence="1">Membrane</location>
        <topology evidence="1">Multi-pass membrane protein</topology>
    </subcellularLocation>
</comment>
<dbReference type="GO" id="GO:0015293">
    <property type="term" value="F:symporter activity"/>
    <property type="evidence" value="ECO:0007669"/>
    <property type="project" value="UniProtKB-UniRule"/>
</dbReference>
<keyword evidence="4 13" id="KW-1003">Cell membrane</keyword>
<keyword evidence="10 13" id="KW-1133">Transmembrane helix</keyword>
<accession>A0A212S305</accession>
<dbReference type="InterPro" id="IPR023051">
    <property type="entry name" value="Kup"/>
</dbReference>
<dbReference type="GO" id="GO:0005886">
    <property type="term" value="C:plasma membrane"/>
    <property type="evidence" value="ECO:0007669"/>
    <property type="project" value="UniProtKB-SubCell"/>
</dbReference>
<evidence type="ECO:0000256" key="14">
    <source>
        <dbReference type="SAM" id="MobiDB-lite"/>
    </source>
</evidence>
<evidence type="ECO:0000256" key="3">
    <source>
        <dbReference type="ARBA" id="ARBA00022448"/>
    </source>
</evidence>